<protein>
    <recommendedName>
        <fullName evidence="5">Protein kinase domain-containing protein</fullName>
    </recommendedName>
</protein>
<evidence type="ECO:0000313" key="6">
    <source>
        <dbReference type="EMBL" id="KAK3385136.1"/>
    </source>
</evidence>
<dbReference type="Gene3D" id="1.10.510.10">
    <property type="entry name" value="Transferase(Phosphotransferase) domain 1"/>
    <property type="match status" value="1"/>
</dbReference>
<dbReference type="InterPro" id="IPR011009">
    <property type="entry name" value="Kinase-like_dom_sf"/>
</dbReference>
<feature type="repeat" description="ANK" evidence="3">
    <location>
        <begin position="1194"/>
        <end position="1226"/>
    </location>
</feature>
<feature type="region of interest" description="Disordered" evidence="4">
    <location>
        <begin position="1"/>
        <end position="28"/>
    </location>
</feature>
<dbReference type="PROSITE" id="PS50088">
    <property type="entry name" value="ANK_REPEAT"/>
    <property type="match status" value="3"/>
</dbReference>
<dbReference type="PROSITE" id="PS50011">
    <property type="entry name" value="PROTEIN_KINASE_DOM"/>
    <property type="match status" value="1"/>
</dbReference>
<feature type="compositionally biased region" description="Polar residues" evidence="4">
    <location>
        <begin position="1310"/>
        <end position="1320"/>
    </location>
</feature>
<reference evidence="6" key="2">
    <citation type="submission" date="2023-06" db="EMBL/GenBank/DDBJ databases">
        <authorList>
            <consortium name="Lawrence Berkeley National Laboratory"/>
            <person name="Haridas S."/>
            <person name="Hensen N."/>
            <person name="Bonometti L."/>
            <person name="Westerberg I."/>
            <person name="Brannstrom I.O."/>
            <person name="Guillou S."/>
            <person name="Cros-Aarteil S."/>
            <person name="Calhoun S."/>
            <person name="Kuo A."/>
            <person name="Mondo S."/>
            <person name="Pangilinan J."/>
            <person name="Riley R."/>
            <person name="LaButti K."/>
            <person name="Andreopoulos B."/>
            <person name="Lipzen A."/>
            <person name="Chen C."/>
            <person name="Yanf M."/>
            <person name="Daum C."/>
            <person name="Ng V."/>
            <person name="Clum A."/>
            <person name="Steindorff A."/>
            <person name="Ohm R."/>
            <person name="Martin F."/>
            <person name="Silar P."/>
            <person name="Natvig D."/>
            <person name="Lalanne C."/>
            <person name="Gautier V."/>
            <person name="Ament-velasquez S.L."/>
            <person name="Kruys A."/>
            <person name="Hutchinson M.I."/>
            <person name="Powell A.J."/>
            <person name="Barry K."/>
            <person name="Miller A.N."/>
            <person name="Grigoriev I.V."/>
            <person name="Debuchy R."/>
            <person name="Gladieux P."/>
            <person name="Thoren M.H."/>
            <person name="Johannesson H."/>
        </authorList>
    </citation>
    <scope>NUCLEOTIDE SEQUENCE</scope>
    <source>
        <strain evidence="6">CBS 232.78</strain>
    </source>
</reference>
<dbReference type="SMART" id="SM00248">
    <property type="entry name" value="ANK"/>
    <property type="match status" value="13"/>
</dbReference>
<evidence type="ECO:0000256" key="1">
    <source>
        <dbReference type="ARBA" id="ARBA00022737"/>
    </source>
</evidence>
<organism evidence="6 7">
    <name type="scientific">Podospora didyma</name>
    <dbReference type="NCBI Taxonomy" id="330526"/>
    <lineage>
        <taxon>Eukaryota</taxon>
        <taxon>Fungi</taxon>
        <taxon>Dikarya</taxon>
        <taxon>Ascomycota</taxon>
        <taxon>Pezizomycotina</taxon>
        <taxon>Sordariomycetes</taxon>
        <taxon>Sordariomycetidae</taxon>
        <taxon>Sordariales</taxon>
        <taxon>Podosporaceae</taxon>
        <taxon>Podospora</taxon>
    </lineage>
</organism>
<dbReference type="PANTHER" id="PTHR24198:SF165">
    <property type="entry name" value="ANKYRIN REPEAT-CONTAINING PROTEIN-RELATED"/>
    <property type="match status" value="1"/>
</dbReference>
<dbReference type="Pfam" id="PF12796">
    <property type="entry name" value="Ank_2"/>
    <property type="match status" value="3"/>
</dbReference>
<keyword evidence="2 3" id="KW-0040">ANK repeat</keyword>
<dbReference type="InterPro" id="IPR036770">
    <property type="entry name" value="Ankyrin_rpt-contain_sf"/>
</dbReference>
<feature type="repeat" description="ANK" evidence="3">
    <location>
        <begin position="1338"/>
        <end position="1370"/>
    </location>
</feature>
<dbReference type="PANTHER" id="PTHR24198">
    <property type="entry name" value="ANKYRIN REPEAT AND PROTEIN KINASE DOMAIN-CONTAINING PROTEIN"/>
    <property type="match status" value="1"/>
</dbReference>
<dbReference type="InterPro" id="IPR002110">
    <property type="entry name" value="Ankyrin_rpt"/>
</dbReference>
<keyword evidence="7" id="KW-1185">Reference proteome</keyword>
<dbReference type="SMART" id="SM00220">
    <property type="entry name" value="S_TKc"/>
    <property type="match status" value="1"/>
</dbReference>
<dbReference type="PROSITE" id="PS50297">
    <property type="entry name" value="ANK_REP_REGION"/>
    <property type="match status" value="2"/>
</dbReference>
<sequence length="1423" mass="155150">MSIDADPKFAWPSSTTDSTTAPTSISSQSRPTSVLFSTFVSLAGTLPPLETSNGSGDEHDQILAHLLLKDIGVLGQNLTPLGQGTFFRASVLSDPDSPDGLAQYVFKHTIPAARQARNAEDLFRSRVRAMMLELRALAHPPIRRHENIVKLMGIAWETDQFDVARKWPVLVIERATRGTLARLLVKEALPSAGVRANLMLDTASGLEVLHACGIIHGDIKLENVLAFDNPDPREAHSRPFIAKLADFGGALFDVSASSVLPSGTRPWNAPEWRQQLDADGLPLTDVYSLGFTLWRILAVGKNPFLLDRSNAASQASLLDYAETLKGNDAAMQGHFGQISRFDTEAESQLAEMIITSTVRRNPADRSLEETKKHLEKFIGHSRPAPNFGGLGRHQHKLRDTFLPYSFQSMSRNMSPPVASFIADELARLAIAAPNHSPSLAPTDALGEAKYGLAELTLNRIATPRDELGDGSNNSGKPAETACLRWLVESAEEGCERAQATFFRYCQALKPELLVDHGPQLSTWVPAAAAKGYFQPLEDMRLLGIPEASVDEALRTLRFRYGGAGMQRFALPESSSGSWATSAEGINQYDRNWVNQLRTAPAATIRAALLSRAGDKVLHMAASCGLLKSVTYLINHHHTSSSTGVNCVNVRGETPLLLACRSGHYFSAMELLEAGADPSLANDQGETPLHWLMSFDDKYVPEVCQRLVAGLQGKNDVVDGAASEFGYIYCAENKFVAGTPLMRAVARNRLTAVRALLDAGADPLAMVRGDSAMYLAARLHYPDALDVLLRRVPRQSLGRASDEGSIVRSLLFWSIRGGSLDGSGTPFSRIKRHGAAWRDRARRTLEILVRLCCSEDKGDTEEDSWPRALALAVAAQGAEEDIVEFLLGHGCMDKINEPAQVLMEPAAPCTPLNVSIASRNLPVFCLLVRNGADTHALTPEGHTMLYECARHLHSGTEFASALIEAGVAVNKTPAGYETPFACALRNRCFKLAEFLWDAGADVNIEYSDGGFMSKSANHTLLGNLVAEYNMGSLACLRFLLRPRPGKSTADFVVSRSLGITVLHILAMAPYSLQRDYDVGLILGCILDHFQPTAEQLSAAPYSSPLAGYTALHVAVLVSNAAVAYGLLDALRGYLSVAVQMLHADPLRRIHSWEAELDLHQLLHPDEPRAARVSMTSALAQPPSPGKQVTMILTDNVETPLHRAAARGNLIRVIELLEIGWSEKQRDKATGCTPSELAERNGHLHLQEVFARADDIQRMGRKYALKDVLLEPMIHLEEQRGLCLFQKELCRLPDATGISHPRRQHPGDDKTGSSINDATESDIQGPPKQILDILKQDDKFGRTILHKAAQSGDVALLRSLLDHDRDASKRAILLADDLGQTPLHHASGVSEVAVNVLLEQLVPDLVKIKQVLMAKDHTTPSECLP</sequence>
<comment type="caution">
    <text evidence="6">The sequence shown here is derived from an EMBL/GenBank/DDBJ whole genome shotgun (WGS) entry which is preliminary data.</text>
</comment>
<evidence type="ECO:0000259" key="5">
    <source>
        <dbReference type="PROSITE" id="PS50011"/>
    </source>
</evidence>
<dbReference type="EMBL" id="JAULSW010000004">
    <property type="protein sequence ID" value="KAK3385136.1"/>
    <property type="molecule type" value="Genomic_DNA"/>
</dbReference>
<reference evidence="6" key="1">
    <citation type="journal article" date="2023" name="Mol. Phylogenet. Evol.">
        <title>Genome-scale phylogeny and comparative genomics of the fungal order Sordariales.</title>
        <authorList>
            <person name="Hensen N."/>
            <person name="Bonometti L."/>
            <person name="Westerberg I."/>
            <person name="Brannstrom I.O."/>
            <person name="Guillou S."/>
            <person name="Cros-Aarteil S."/>
            <person name="Calhoun S."/>
            <person name="Haridas S."/>
            <person name="Kuo A."/>
            <person name="Mondo S."/>
            <person name="Pangilinan J."/>
            <person name="Riley R."/>
            <person name="LaButti K."/>
            <person name="Andreopoulos B."/>
            <person name="Lipzen A."/>
            <person name="Chen C."/>
            <person name="Yan M."/>
            <person name="Daum C."/>
            <person name="Ng V."/>
            <person name="Clum A."/>
            <person name="Steindorff A."/>
            <person name="Ohm R.A."/>
            <person name="Martin F."/>
            <person name="Silar P."/>
            <person name="Natvig D.O."/>
            <person name="Lalanne C."/>
            <person name="Gautier V."/>
            <person name="Ament-Velasquez S.L."/>
            <person name="Kruys A."/>
            <person name="Hutchinson M.I."/>
            <person name="Powell A.J."/>
            <person name="Barry K."/>
            <person name="Miller A.N."/>
            <person name="Grigoriev I.V."/>
            <person name="Debuchy R."/>
            <person name="Gladieux P."/>
            <person name="Hiltunen Thoren M."/>
            <person name="Johannesson H."/>
        </authorList>
    </citation>
    <scope>NUCLEOTIDE SEQUENCE</scope>
    <source>
        <strain evidence="6">CBS 232.78</strain>
    </source>
</reference>
<proteinExistence type="predicted"/>
<evidence type="ECO:0000256" key="4">
    <source>
        <dbReference type="SAM" id="MobiDB-lite"/>
    </source>
</evidence>
<feature type="repeat" description="ANK" evidence="3">
    <location>
        <begin position="650"/>
        <end position="682"/>
    </location>
</feature>
<evidence type="ECO:0000256" key="2">
    <source>
        <dbReference type="ARBA" id="ARBA00023043"/>
    </source>
</evidence>
<dbReference type="SUPFAM" id="SSF48403">
    <property type="entry name" value="Ankyrin repeat"/>
    <property type="match status" value="2"/>
</dbReference>
<dbReference type="Proteomes" id="UP001285441">
    <property type="component" value="Unassembled WGS sequence"/>
</dbReference>
<feature type="compositionally biased region" description="Low complexity" evidence="4">
    <location>
        <begin position="13"/>
        <end position="27"/>
    </location>
</feature>
<evidence type="ECO:0000256" key="3">
    <source>
        <dbReference type="PROSITE-ProRule" id="PRU00023"/>
    </source>
</evidence>
<name>A0AAE0NP48_9PEZI</name>
<gene>
    <name evidence="6" type="ORF">B0H63DRAFT_472415</name>
</gene>
<keyword evidence="1" id="KW-0677">Repeat</keyword>
<feature type="domain" description="Protein kinase" evidence="5">
    <location>
        <begin position="75"/>
        <end position="378"/>
    </location>
</feature>
<dbReference type="InterPro" id="IPR000719">
    <property type="entry name" value="Prot_kinase_dom"/>
</dbReference>
<dbReference type="GO" id="GO:0005524">
    <property type="term" value="F:ATP binding"/>
    <property type="evidence" value="ECO:0007669"/>
    <property type="project" value="InterPro"/>
</dbReference>
<evidence type="ECO:0000313" key="7">
    <source>
        <dbReference type="Proteomes" id="UP001285441"/>
    </source>
</evidence>
<dbReference type="Pfam" id="PF00069">
    <property type="entry name" value="Pkinase"/>
    <property type="match status" value="1"/>
</dbReference>
<dbReference type="SUPFAM" id="SSF56112">
    <property type="entry name" value="Protein kinase-like (PK-like)"/>
    <property type="match status" value="1"/>
</dbReference>
<accession>A0AAE0NP48</accession>
<dbReference type="Gene3D" id="1.25.40.20">
    <property type="entry name" value="Ankyrin repeat-containing domain"/>
    <property type="match status" value="5"/>
</dbReference>
<feature type="region of interest" description="Disordered" evidence="4">
    <location>
        <begin position="1294"/>
        <end position="1320"/>
    </location>
</feature>
<dbReference type="GO" id="GO:0004672">
    <property type="term" value="F:protein kinase activity"/>
    <property type="evidence" value="ECO:0007669"/>
    <property type="project" value="InterPro"/>
</dbReference>